<feature type="domain" description="MSP" evidence="7">
    <location>
        <begin position="1"/>
        <end position="127"/>
    </location>
</feature>
<keyword evidence="3" id="KW-0812">Transmembrane</keyword>
<keyword evidence="5" id="KW-0472">Membrane</keyword>
<comment type="subcellular location">
    <subcellularLocation>
        <location evidence="1">Membrane</location>
        <topology evidence="1">Single-pass type IV membrane protein</topology>
    </subcellularLocation>
</comment>
<dbReference type="Gene3D" id="2.60.40.10">
    <property type="entry name" value="Immunoglobulins"/>
    <property type="match status" value="1"/>
</dbReference>
<accession>A0AAD4JM11</accession>
<evidence type="ECO:0000256" key="2">
    <source>
        <dbReference type="ARBA" id="ARBA00008932"/>
    </source>
</evidence>
<evidence type="ECO:0000256" key="3">
    <source>
        <dbReference type="ARBA" id="ARBA00022692"/>
    </source>
</evidence>
<dbReference type="Proteomes" id="UP001190926">
    <property type="component" value="Unassembled WGS sequence"/>
</dbReference>
<evidence type="ECO:0000256" key="4">
    <source>
        <dbReference type="ARBA" id="ARBA00022989"/>
    </source>
</evidence>
<dbReference type="PROSITE" id="PS50202">
    <property type="entry name" value="MSP"/>
    <property type="match status" value="1"/>
</dbReference>
<dbReference type="PANTHER" id="PTHR10809">
    <property type="entry name" value="VESICLE-ASSOCIATED MEMBRANE PROTEIN-ASSOCIATED PROTEIN"/>
    <property type="match status" value="1"/>
</dbReference>
<dbReference type="GO" id="GO:0090158">
    <property type="term" value="P:endoplasmic reticulum membrane organization"/>
    <property type="evidence" value="ECO:0007669"/>
    <property type="project" value="TreeGrafter"/>
</dbReference>
<evidence type="ECO:0000256" key="5">
    <source>
        <dbReference type="ARBA" id="ARBA00023136"/>
    </source>
</evidence>
<keyword evidence="4" id="KW-1133">Transmembrane helix</keyword>
<feature type="region of interest" description="Disordered" evidence="6">
    <location>
        <begin position="327"/>
        <end position="359"/>
    </location>
</feature>
<dbReference type="InterPro" id="IPR016763">
    <property type="entry name" value="VAP"/>
</dbReference>
<organism evidence="8 9">
    <name type="scientific">Perilla frutescens var. hirtella</name>
    <name type="common">Perilla citriodora</name>
    <name type="synonym">Perilla setoyensis</name>
    <dbReference type="NCBI Taxonomy" id="608512"/>
    <lineage>
        <taxon>Eukaryota</taxon>
        <taxon>Viridiplantae</taxon>
        <taxon>Streptophyta</taxon>
        <taxon>Embryophyta</taxon>
        <taxon>Tracheophyta</taxon>
        <taxon>Spermatophyta</taxon>
        <taxon>Magnoliopsida</taxon>
        <taxon>eudicotyledons</taxon>
        <taxon>Gunneridae</taxon>
        <taxon>Pentapetalae</taxon>
        <taxon>asterids</taxon>
        <taxon>lamiids</taxon>
        <taxon>Lamiales</taxon>
        <taxon>Lamiaceae</taxon>
        <taxon>Nepetoideae</taxon>
        <taxon>Elsholtzieae</taxon>
        <taxon>Perilla</taxon>
    </lineage>
</organism>
<evidence type="ECO:0000313" key="8">
    <source>
        <dbReference type="EMBL" id="KAH6836315.1"/>
    </source>
</evidence>
<dbReference type="GO" id="GO:0005886">
    <property type="term" value="C:plasma membrane"/>
    <property type="evidence" value="ECO:0007669"/>
    <property type="project" value="TreeGrafter"/>
</dbReference>
<name>A0AAD4JM11_PERFH</name>
<proteinExistence type="inferred from homology"/>
<sequence>MNSEPLLNYEPPELSFQFDQNKQPTSSIRLLNETDNYVSFKLKSTNPRNYVVRPRIGILLPRSTCEIKVTTITKSLREAPHNMRCRDKFMIQSALAAPDTTLENARKLFDKEARHLFQESILRVVYIRPTESSPGTSVIENTDLPALEVNNPGIAELLDDGDGVQVTSCVTEPHGKDSKEDNINRRGESILRGVISNCTGESILKEVIGSLLVLVSLYLMKQTISWICSSILVVFMFTAPIDPFIADTGFMFMCPNLPGQHRPDMRQTGKCNEIFSVKLLLLTCKLDESGVGKCIGLVSNGKAIYGCAIDHIKKGLNESINTSRKIINNQDKDRGREGVSLTKTSRRDKETSSVTIDEQ</sequence>
<dbReference type="GO" id="GO:0005789">
    <property type="term" value="C:endoplasmic reticulum membrane"/>
    <property type="evidence" value="ECO:0007669"/>
    <property type="project" value="InterPro"/>
</dbReference>
<comment type="similarity">
    <text evidence="2">Belongs to the VAMP-associated protein (VAP) (TC 9.B.17) family.</text>
</comment>
<evidence type="ECO:0000259" key="7">
    <source>
        <dbReference type="PROSITE" id="PS50202"/>
    </source>
</evidence>
<evidence type="ECO:0000313" key="9">
    <source>
        <dbReference type="Proteomes" id="UP001190926"/>
    </source>
</evidence>
<comment type="caution">
    <text evidence="8">The sequence shown here is derived from an EMBL/GenBank/DDBJ whole genome shotgun (WGS) entry which is preliminary data.</text>
</comment>
<protein>
    <recommendedName>
        <fullName evidence="7">MSP domain-containing protein</fullName>
    </recommendedName>
</protein>
<dbReference type="GO" id="GO:0061817">
    <property type="term" value="P:endoplasmic reticulum-plasma membrane tethering"/>
    <property type="evidence" value="ECO:0007669"/>
    <property type="project" value="TreeGrafter"/>
</dbReference>
<evidence type="ECO:0000256" key="1">
    <source>
        <dbReference type="ARBA" id="ARBA00004211"/>
    </source>
</evidence>
<dbReference type="InterPro" id="IPR008962">
    <property type="entry name" value="PapD-like_sf"/>
</dbReference>
<gene>
    <name evidence="8" type="ORF">C2S53_002233</name>
</gene>
<reference evidence="8 9" key="1">
    <citation type="journal article" date="2021" name="Nat. Commun.">
        <title>Incipient diploidization of the medicinal plant Perilla within 10,000 years.</title>
        <authorList>
            <person name="Zhang Y."/>
            <person name="Shen Q."/>
            <person name="Leng L."/>
            <person name="Zhang D."/>
            <person name="Chen S."/>
            <person name="Shi Y."/>
            <person name="Ning Z."/>
            <person name="Chen S."/>
        </authorList>
    </citation>
    <scope>NUCLEOTIDE SEQUENCE [LARGE SCALE GENOMIC DNA]</scope>
    <source>
        <strain evidence="9">cv. PC099</strain>
    </source>
</reference>
<dbReference type="PANTHER" id="PTHR10809:SF6">
    <property type="entry name" value="AT11025P-RELATED"/>
    <property type="match status" value="1"/>
</dbReference>
<dbReference type="AlphaFoldDB" id="A0AAD4JM11"/>
<dbReference type="EMBL" id="SDAM02000020">
    <property type="protein sequence ID" value="KAH6836315.1"/>
    <property type="molecule type" value="Genomic_DNA"/>
</dbReference>
<dbReference type="Pfam" id="PF00635">
    <property type="entry name" value="Motile_Sperm"/>
    <property type="match status" value="1"/>
</dbReference>
<dbReference type="SUPFAM" id="SSF49354">
    <property type="entry name" value="PapD-like"/>
    <property type="match status" value="1"/>
</dbReference>
<dbReference type="InterPro" id="IPR000535">
    <property type="entry name" value="MSP_dom"/>
</dbReference>
<dbReference type="InterPro" id="IPR013783">
    <property type="entry name" value="Ig-like_fold"/>
</dbReference>
<evidence type="ECO:0000256" key="6">
    <source>
        <dbReference type="SAM" id="MobiDB-lite"/>
    </source>
</evidence>
<keyword evidence="9" id="KW-1185">Reference proteome</keyword>